<keyword evidence="1" id="KW-0472">Membrane</keyword>
<gene>
    <name evidence="3" type="ORF">PV09_00658</name>
</gene>
<keyword evidence="4" id="KW-1185">Reference proteome</keyword>
<dbReference type="OrthoDB" id="2596908at2759"/>
<keyword evidence="1" id="KW-1133">Transmembrane helix</keyword>
<keyword evidence="1" id="KW-0812">Transmembrane</keyword>
<dbReference type="STRING" id="253628.A0A0D2BBJ2"/>
<organism evidence="3 4">
    <name type="scientific">Verruconis gallopava</name>
    <dbReference type="NCBI Taxonomy" id="253628"/>
    <lineage>
        <taxon>Eukaryota</taxon>
        <taxon>Fungi</taxon>
        <taxon>Dikarya</taxon>
        <taxon>Ascomycota</taxon>
        <taxon>Pezizomycotina</taxon>
        <taxon>Dothideomycetes</taxon>
        <taxon>Pleosporomycetidae</taxon>
        <taxon>Venturiales</taxon>
        <taxon>Sympoventuriaceae</taxon>
        <taxon>Verruconis</taxon>
    </lineage>
</organism>
<evidence type="ECO:0000313" key="4">
    <source>
        <dbReference type="Proteomes" id="UP000053259"/>
    </source>
</evidence>
<dbReference type="HOGENOM" id="CLU_050091_0_0_1"/>
<feature type="chain" id="PRO_5002238951" evidence="2">
    <location>
        <begin position="22"/>
        <end position="390"/>
    </location>
</feature>
<evidence type="ECO:0000313" key="3">
    <source>
        <dbReference type="EMBL" id="KIW08714.1"/>
    </source>
</evidence>
<accession>A0A0D2BBJ2</accession>
<dbReference type="GeneID" id="27308631"/>
<proteinExistence type="predicted"/>
<dbReference type="RefSeq" id="XP_016218583.1">
    <property type="nucleotide sequence ID" value="XM_016353430.1"/>
</dbReference>
<dbReference type="VEuPathDB" id="FungiDB:PV09_00658"/>
<keyword evidence="2" id="KW-0732">Signal</keyword>
<evidence type="ECO:0000256" key="1">
    <source>
        <dbReference type="SAM" id="Phobius"/>
    </source>
</evidence>
<name>A0A0D2BBJ2_9PEZI</name>
<dbReference type="EMBL" id="KN847530">
    <property type="protein sequence ID" value="KIW08714.1"/>
    <property type="molecule type" value="Genomic_DNA"/>
</dbReference>
<feature type="transmembrane region" description="Helical" evidence="1">
    <location>
        <begin position="338"/>
        <end position="366"/>
    </location>
</feature>
<feature type="signal peptide" evidence="2">
    <location>
        <begin position="1"/>
        <end position="21"/>
    </location>
</feature>
<sequence length="390" mass="40748">MRLEATIVSVFFAGHLGLALGSEIDAAAALHPRNADPDEHMRREANAVLHEFGKRGDVFNAPGGIWPTVVVPAGYTLAAGVMLTTASVTTTTATAAASAAAATSSGAALVEAAKSVNSTQWTAEAESSCMTAVMNLKGQASNPAGLAVCYNVPYLDQQKGVFEAELRMYNVCAPTGDFVGIPATDMMVTLSYAGATIQQLNGSQVPVKRSIVERQMFTTTSSVATTTSVAATNGIMMPVQVAVRQYVGQVNKDLLAQGMNTTEYQAVLVPQISISGMNPVSQKSVNTTLSSTEASFNAGVFVKAATNANDPQSILGKPAEEIAAAAAGLPTPFVVPGLALGVFPTGLIVTSIWTAIFLGVVGYGTFGRIQYRTQYRMAVKAQGEERQRRI</sequence>
<dbReference type="Proteomes" id="UP000053259">
    <property type="component" value="Unassembled WGS sequence"/>
</dbReference>
<evidence type="ECO:0000256" key="2">
    <source>
        <dbReference type="SAM" id="SignalP"/>
    </source>
</evidence>
<protein>
    <submittedName>
        <fullName evidence="3">Uncharacterized protein</fullName>
    </submittedName>
</protein>
<reference evidence="3 4" key="1">
    <citation type="submission" date="2015-01" db="EMBL/GenBank/DDBJ databases">
        <title>The Genome Sequence of Ochroconis gallopava CBS43764.</title>
        <authorList>
            <consortium name="The Broad Institute Genomics Platform"/>
            <person name="Cuomo C."/>
            <person name="de Hoog S."/>
            <person name="Gorbushina A."/>
            <person name="Stielow B."/>
            <person name="Teixiera M."/>
            <person name="Abouelleil A."/>
            <person name="Chapman S.B."/>
            <person name="Priest M."/>
            <person name="Young S.K."/>
            <person name="Wortman J."/>
            <person name="Nusbaum C."/>
            <person name="Birren B."/>
        </authorList>
    </citation>
    <scope>NUCLEOTIDE SEQUENCE [LARGE SCALE GENOMIC DNA]</scope>
    <source>
        <strain evidence="3 4">CBS 43764</strain>
    </source>
</reference>
<dbReference type="InParanoid" id="A0A0D2BBJ2"/>
<dbReference type="AlphaFoldDB" id="A0A0D2BBJ2"/>